<dbReference type="EnsemblProtists" id="EOD38588">
    <property type="protein sequence ID" value="EOD38588"/>
    <property type="gene ID" value="EMIHUDRAFT_454614"/>
</dbReference>
<organism evidence="1 2">
    <name type="scientific">Emiliania huxleyi (strain CCMP1516)</name>
    <dbReference type="NCBI Taxonomy" id="280463"/>
    <lineage>
        <taxon>Eukaryota</taxon>
        <taxon>Haptista</taxon>
        <taxon>Haptophyta</taxon>
        <taxon>Prymnesiophyceae</taxon>
        <taxon>Isochrysidales</taxon>
        <taxon>Noelaerhabdaceae</taxon>
        <taxon>Emiliania</taxon>
    </lineage>
</organism>
<keyword evidence="2" id="KW-1185">Reference proteome</keyword>
<dbReference type="GeneID" id="17283859"/>
<dbReference type="RefSeq" id="XP_005791017.1">
    <property type="nucleotide sequence ID" value="XM_005790960.1"/>
</dbReference>
<protein>
    <submittedName>
        <fullName evidence="1">Uncharacterized protein</fullName>
    </submittedName>
</protein>
<dbReference type="HOGENOM" id="CLU_542326_0_0_1"/>
<reference evidence="1" key="2">
    <citation type="submission" date="2024-10" db="UniProtKB">
        <authorList>
            <consortium name="EnsemblProtists"/>
        </authorList>
    </citation>
    <scope>IDENTIFICATION</scope>
</reference>
<accession>A0A0D3KS53</accession>
<dbReference type="KEGG" id="ehx:EMIHUDRAFT_454614"/>
<reference evidence="2" key="1">
    <citation type="journal article" date="2013" name="Nature">
        <title>Pan genome of the phytoplankton Emiliania underpins its global distribution.</title>
        <authorList>
            <person name="Read B.A."/>
            <person name="Kegel J."/>
            <person name="Klute M.J."/>
            <person name="Kuo A."/>
            <person name="Lefebvre S.C."/>
            <person name="Maumus F."/>
            <person name="Mayer C."/>
            <person name="Miller J."/>
            <person name="Monier A."/>
            <person name="Salamov A."/>
            <person name="Young J."/>
            <person name="Aguilar M."/>
            <person name="Claverie J.M."/>
            <person name="Frickenhaus S."/>
            <person name="Gonzalez K."/>
            <person name="Herman E.K."/>
            <person name="Lin Y.C."/>
            <person name="Napier J."/>
            <person name="Ogata H."/>
            <person name="Sarno A.F."/>
            <person name="Shmutz J."/>
            <person name="Schroeder D."/>
            <person name="de Vargas C."/>
            <person name="Verret F."/>
            <person name="von Dassow P."/>
            <person name="Valentin K."/>
            <person name="Van de Peer Y."/>
            <person name="Wheeler G."/>
            <person name="Dacks J.B."/>
            <person name="Delwiche C.F."/>
            <person name="Dyhrman S.T."/>
            <person name="Glockner G."/>
            <person name="John U."/>
            <person name="Richards T."/>
            <person name="Worden A.Z."/>
            <person name="Zhang X."/>
            <person name="Grigoriev I.V."/>
            <person name="Allen A.E."/>
            <person name="Bidle K."/>
            <person name="Borodovsky M."/>
            <person name="Bowler C."/>
            <person name="Brownlee C."/>
            <person name="Cock J.M."/>
            <person name="Elias M."/>
            <person name="Gladyshev V.N."/>
            <person name="Groth M."/>
            <person name="Guda C."/>
            <person name="Hadaegh A."/>
            <person name="Iglesias-Rodriguez M.D."/>
            <person name="Jenkins J."/>
            <person name="Jones B.M."/>
            <person name="Lawson T."/>
            <person name="Leese F."/>
            <person name="Lindquist E."/>
            <person name="Lobanov A."/>
            <person name="Lomsadze A."/>
            <person name="Malik S.B."/>
            <person name="Marsh M.E."/>
            <person name="Mackinder L."/>
            <person name="Mock T."/>
            <person name="Mueller-Roeber B."/>
            <person name="Pagarete A."/>
            <person name="Parker M."/>
            <person name="Probert I."/>
            <person name="Quesneville H."/>
            <person name="Raines C."/>
            <person name="Rensing S.A."/>
            <person name="Riano-Pachon D.M."/>
            <person name="Richier S."/>
            <person name="Rokitta S."/>
            <person name="Shiraiwa Y."/>
            <person name="Soanes D.M."/>
            <person name="van der Giezen M."/>
            <person name="Wahlund T.M."/>
            <person name="Williams B."/>
            <person name="Wilson W."/>
            <person name="Wolfe G."/>
            <person name="Wurch L.L."/>
        </authorList>
    </citation>
    <scope>NUCLEOTIDE SEQUENCE</scope>
</reference>
<evidence type="ECO:0000313" key="2">
    <source>
        <dbReference type="Proteomes" id="UP000013827"/>
    </source>
</evidence>
<dbReference type="AlphaFoldDB" id="A0A0D3KS53"/>
<dbReference type="Proteomes" id="UP000013827">
    <property type="component" value="Unassembled WGS sequence"/>
</dbReference>
<name>A0A0D3KS53_EMIH1</name>
<evidence type="ECO:0000313" key="1">
    <source>
        <dbReference type="EnsemblProtists" id="EOD38588"/>
    </source>
</evidence>
<sequence length="503" mass="52823">MVPLAAEAAKVRMLLATPLRGVADLVADMHTAVEAAVGPCVVGDGDGFPAEAASALEEEGVAVLQLLLKSLSLSYSPELGLAPFLAPLLLLVAHGAGSAALEAGGGSVTREALRGQRSDLFNCVCACLGRLSPALMAGKPWGMPVTATVQGQVHVPAQPPNQALLLWLWVLLRYLQPALALHLQAAEPPLSVRLGRALTSLLGTHTDAAAHLRLIELCLFSIPAEVAFPRAHTPVLLVCLLARGKESLLAMPPDSLLPAFTQLRLSTPREAQLLHEEACAAHASLPHGLAAAVADAWAADQPMPPPYSVAWLQGDELDPSLHTPGRLRRWVVDLRPEAEHKRGCFALTRHLPPAEATRPEAKRPEVREAVRAELREICDDGGVAPALLTSGDPRTDKGTPGLGAQLVREIVDEFLADGFANLGVLQGSGFHALSLEQRSAMLVSDDVAPDFSSPGQTDRLAGAKAAAERAKAEAAKAGEKLTRVFSFGRKPARSKAAGEGGTP</sequence>
<dbReference type="PaxDb" id="2903-EOD38588"/>
<proteinExistence type="predicted"/>